<comment type="cofactor">
    <cofactor evidence="5">
        <name>Fe(2+)</name>
        <dbReference type="ChEBI" id="CHEBI:29033"/>
    </cofactor>
</comment>
<dbReference type="CDD" id="cd00429">
    <property type="entry name" value="RPE"/>
    <property type="match status" value="1"/>
</dbReference>
<evidence type="ECO:0000256" key="10">
    <source>
        <dbReference type="ARBA" id="ARBA00023235"/>
    </source>
</evidence>
<dbReference type="Proteomes" id="UP000077202">
    <property type="component" value="Unassembled WGS sequence"/>
</dbReference>
<comment type="pathway">
    <text evidence="6">Carbohydrate biosynthesis; Calvin cycle.</text>
</comment>
<dbReference type="GO" id="GO:0005737">
    <property type="term" value="C:cytoplasm"/>
    <property type="evidence" value="ECO:0007669"/>
    <property type="project" value="UniProtKB-ARBA"/>
</dbReference>
<dbReference type="EC" id="5.1.3.1" evidence="8"/>
<evidence type="ECO:0000256" key="6">
    <source>
        <dbReference type="ARBA" id="ARBA00005215"/>
    </source>
</evidence>
<evidence type="ECO:0000256" key="1">
    <source>
        <dbReference type="ARBA" id="ARBA00001782"/>
    </source>
</evidence>
<evidence type="ECO:0000256" key="3">
    <source>
        <dbReference type="ARBA" id="ARBA00001941"/>
    </source>
</evidence>
<dbReference type="GO" id="GO:0005975">
    <property type="term" value="P:carbohydrate metabolic process"/>
    <property type="evidence" value="ECO:0007669"/>
    <property type="project" value="InterPro"/>
</dbReference>
<dbReference type="InterPro" id="IPR011060">
    <property type="entry name" value="RibuloseP-bd_barrel"/>
</dbReference>
<evidence type="ECO:0000313" key="13">
    <source>
        <dbReference type="Proteomes" id="UP000077202"/>
    </source>
</evidence>
<dbReference type="FunFam" id="3.20.20.70:FF:000004">
    <property type="entry name" value="Ribulose-phosphate 3-epimerase"/>
    <property type="match status" value="1"/>
</dbReference>
<evidence type="ECO:0000256" key="4">
    <source>
        <dbReference type="ARBA" id="ARBA00001947"/>
    </source>
</evidence>
<dbReference type="PANTHER" id="PTHR11749">
    <property type="entry name" value="RIBULOSE-5-PHOSPHATE-3-EPIMERASE"/>
    <property type="match status" value="1"/>
</dbReference>
<gene>
    <name evidence="12" type="ORF">AXG93_3964s1060</name>
</gene>
<comment type="cofactor">
    <cofactor evidence="4">
        <name>Zn(2+)</name>
        <dbReference type="ChEBI" id="CHEBI:29105"/>
    </cofactor>
</comment>
<protein>
    <recommendedName>
        <fullName evidence="8">ribulose-phosphate 3-epimerase</fullName>
        <ecNumber evidence="8">5.1.3.1</ecNumber>
    </recommendedName>
    <alternativeName>
        <fullName evidence="11">Pentose-5-phosphate 3-epimerase</fullName>
    </alternativeName>
</protein>
<dbReference type="PROSITE" id="PS01086">
    <property type="entry name" value="RIBUL_P_3_EPIMER_2"/>
    <property type="match status" value="1"/>
</dbReference>
<dbReference type="InterPro" id="IPR000056">
    <property type="entry name" value="Ribul_P_3_epim-like"/>
</dbReference>
<dbReference type="GO" id="GO:0046872">
    <property type="term" value="F:metal ion binding"/>
    <property type="evidence" value="ECO:0007669"/>
    <property type="project" value="UniProtKB-KW"/>
</dbReference>
<evidence type="ECO:0000256" key="9">
    <source>
        <dbReference type="ARBA" id="ARBA00022723"/>
    </source>
</evidence>
<evidence type="ECO:0000256" key="7">
    <source>
        <dbReference type="ARBA" id="ARBA00009541"/>
    </source>
</evidence>
<keyword evidence="10" id="KW-0413">Isomerase</keyword>
<dbReference type="GO" id="GO:0004750">
    <property type="term" value="F:D-ribulose-phosphate 3-epimerase activity"/>
    <property type="evidence" value="ECO:0007669"/>
    <property type="project" value="UniProtKB-EC"/>
</dbReference>
<accession>A0A176WCC3</accession>
<evidence type="ECO:0000256" key="11">
    <source>
        <dbReference type="ARBA" id="ARBA00030599"/>
    </source>
</evidence>
<comment type="caution">
    <text evidence="12">The sequence shown here is derived from an EMBL/GenBank/DDBJ whole genome shotgun (WGS) entry which is preliminary data.</text>
</comment>
<keyword evidence="9" id="KW-0479">Metal-binding</keyword>
<proteinExistence type="inferred from homology"/>
<evidence type="ECO:0000256" key="8">
    <source>
        <dbReference type="ARBA" id="ARBA00013188"/>
    </source>
</evidence>
<comment type="similarity">
    <text evidence="7">Belongs to the ribulose-phosphate 3-epimerase family.</text>
</comment>
<comment type="cofactor">
    <cofactor evidence="2">
        <name>Mn(2+)</name>
        <dbReference type="ChEBI" id="CHEBI:29035"/>
    </cofactor>
</comment>
<reference evidence="12" key="1">
    <citation type="submission" date="2016-03" db="EMBL/GenBank/DDBJ databases">
        <title>Mechanisms controlling the formation of the plant cell surface in tip-growing cells are functionally conserved among land plants.</title>
        <authorList>
            <person name="Honkanen S."/>
            <person name="Jones V.A."/>
            <person name="Morieri G."/>
            <person name="Champion C."/>
            <person name="Hetherington A.J."/>
            <person name="Kelly S."/>
            <person name="Saint-Marcoux D."/>
            <person name="Proust H."/>
            <person name="Prescott H."/>
            <person name="Dolan L."/>
        </authorList>
    </citation>
    <scope>NUCLEOTIDE SEQUENCE [LARGE SCALE GENOMIC DNA]</scope>
    <source>
        <tissue evidence="12">Whole gametophyte</tissue>
    </source>
</reference>
<evidence type="ECO:0000313" key="12">
    <source>
        <dbReference type="EMBL" id="OAE30293.1"/>
    </source>
</evidence>
<dbReference type="EMBL" id="LVLJ01001344">
    <property type="protein sequence ID" value="OAE30293.1"/>
    <property type="molecule type" value="Genomic_DNA"/>
</dbReference>
<comment type="cofactor">
    <cofactor evidence="3">
        <name>Co(2+)</name>
        <dbReference type="ChEBI" id="CHEBI:48828"/>
    </cofactor>
</comment>
<name>A0A176WCC3_MARPO</name>
<dbReference type="SUPFAM" id="SSF51366">
    <property type="entry name" value="Ribulose-phoshate binding barrel"/>
    <property type="match status" value="1"/>
</dbReference>
<dbReference type="Pfam" id="PF00834">
    <property type="entry name" value="Ribul_P_3_epim"/>
    <property type="match status" value="1"/>
</dbReference>
<keyword evidence="13" id="KW-1185">Reference proteome</keyword>
<dbReference type="AlphaFoldDB" id="A0A176WCC3"/>
<organism evidence="12 13">
    <name type="scientific">Marchantia polymorpha subsp. ruderalis</name>
    <dbReference type="NCBI Taxonomy" id="1480154"/>
    <lineage>
        <taxon>Eukaryota</taxon>
        <taxon>Viridiplantae</taxon>
        <taxon>Streptophyta</taxon>
        <taxon>Embryophyta</taxon>
        <taxon>Marchantiophyta</taxon>
        <taxon>Marchantiopsida</taxon>
        <taxon>Marchantiidae</taxon>
        <taxon>Marchantiales</taxon>
        <taxon>Marchantiaceae</taxon>
        <taxon>Marchantia</taxon>
    </lineage>
</organism>
<dbReference type="NCBIfam" id="NF004076">
    <property type="entry name" value="PRK05581.1-4"/>
    <property type="match status" value="1"/>
</dbReference>
<evidence type="ECO:0000256" key="5">
    <source>
        <dbReference type="ARBA" id="ARBA00001954"/>
    </source>
</evidence>
<comment type="catalytic activity">
    <reaction evidence="1">
        <text>D-ribulose 5-phosphate = D-xylulose 5-phosphate</text>
        <dbReference type="Rhea" id="RHEA:13677"/>
        <dbReference type="ChEBI" id="CHEBI:57737"/>
        <dbReference type="ChEBI" id="CHEBI:58121"/>
        <dbReference type="EC" id="5.1.3.1"/>
    </reaction>
</comment>
<evidence type="ECO:0000256" key="2">
    <source>
        <dbReference type="ARBA" id="ARBA00001936"/>
    </source>
</evidence>
<sequence>MGHDAVALPTPKISPSMLSSDFANLASEAKFMEDCGADWLHMDIMLFYSENSKVKRFNILPRESKFLKLVRLLKAFLDCHLMVTNPADYVMPFAKAGASSFTFHAEVTKDSWPELIKSIKSSGMQAGVAIKPGTPIEDIFPLVEGEDSVDMVLVMTVEPGFGGQSFMPDMMPKVKELRRRYPNLDIQVDGGLAPSTIDQAAAAGANVIVAGSAVFGAKDPAGVIKILRNSIERAQSSKIFFQ</sequence>
<dbReference type="Gene3D" id="3.20.20.70">
    <property type="entry name" value="Aldolase class I"/>
    <property type="match status" value="1"/>
</dbReference>
<dbReference type="InterPro" id="IPR013785">
    <property type="entry name" value="Aldolase_TIM"/>
</dbReference>